<evidence type="ECO:0000313" key="5">
    <source>
        <dbReference type="Proteomes" id="UP001059971"/>
    </source>
</evidence>
<reference evidence="4" key="1">
    <citation type="submission" date="2018-07" db="EMBL/GenBank/DDBJ databases">
        <title>Complete genome sequence of Sphingomonas bisphenolicum strain AO1, a bisphenol A degradative bacterium isolated from Japanese farm field.</title>
        <authorList>
            <person name="Murakami M."/>
            <person name="Koh M."/>
            <person name="Koba S."/>
            <person name="Matsumura Y."/>
        </authorList>
    </citation>
    <scope>NUCLEOTIDE SEQUENCE</scope>
    <source>
        <strain evidence="4">AO1</strain>
    </source>
</reference>
<dbReference type="InterPro" id="IPR029058">
    <property type="entry name" value="AB_hydrolase_fold"/>
</dbReference>
<dbReference type="SUPFAM" id="SSF53474">
    <property type="entry name" value="alpha/beta-Hydrolases"/>
    <property type="match status" value="1"/>
</dbReference>
<feature type="domain" description="Dienelactone hydrolase" evidence="3">
    <location>
        <begin position="161"/>
        <end position="289"/>
    </location>
</feature>
<keyword evidence="5" id="KW-1185">Reference proteome</keyword>
<organism evidence="4 5">
    <name type="scientific">Sphingomonas bisphenolicum</name>
    <dbReference type="NCBI Taxonomy" id="296544"/>
    <lineage>
        <taxon>Bacteria</taxon>
        <taxon>Pseudomonadati</taxon>
        <taxon>Pseudomonadota</taxon>
        <taxon>Alphaproteobacteria</taxon>
        <taxon>Sphingomonadales</taxon>
        <taxon>Sphingomonadaceae</taxon>
        <taxon>Sphingomonas</taxon>
    </lineage>
</organism>
<name>A0ABN5WLH0_9SPHN</name>
<evidence type="ECO:0000259" key="3">
    <source>
        <dbReference type="Pfam" id="PF01738"/>
    </source>
</evidence>
<dbReference type="InterPro" id="IPR002925">
    <property type="entry name" value="Dienelactn_hydro"/>
</dbReference>
<dbReference type="InterPro" id="IPR050300">
    <property type="entry name" value="GDXG_lipolytic_enzyme"/>
</dbReference>
<evidence type="ECO:0000313" key="4">
    <source>
        <dbReference type="EMBL" id="BBF72052.1"/>
    </source>
</evidence>
<evidence type="ECO:0000256" key="1">
    <source>
        <dbReference type="ARBA" id="ARBA00022801"/>
    </source>
</evidence>
<dbReference type="EMBL" id="AP018818">
    <property type="protein sequence ID" value="BBF72052.1"/>
    <property type="molecule type" value="Genomic_DNA"/>
</dbReference>
<sequence length="313" mass="33122">MMRSIVFAAIALSLSIPAMAAKPAVWNPPKPTRLPTPSEPTAIALYGNAAPGSEKATQKETWESVADDYWVRNVTKPTITPFFPKAANATGAAVIVAPGGGFEFLSIKNEGTRVAQALADRGVAAFVLKYRVLPTPENNAEFMSALTARIGAPGDERASSARIGSGVERARPDAQAALRLIRTNAAKWGIDPKRIGILGFSAGAFTTMATALADAPGAQPDFIAPIYGAMIAVTPPAKPQPMFVALAGDDPLFGHQGFGLVESWKKAGGSVELHFYSGGGHGFGASKRNTTSDMWFDQFMDWMKAKGFLKPKQ</sequence>
<feature type="signal peptide" evidence="2">
    <location>
        <begin position="1"/>
        <end position="20"/>
    </location>
</feature>
<keyword evidence="1" id="KW-0378">Hydrolase</keyword>
<gene>
    <name evidence="4" type="ORF">SBA_ch2_5850</name>
</gene>
<proteinExistence type="predicted"/>
<dbReference type="Pfam" id="PF01738">
    <property type="entry name" value="DLH"/>
    <property type="match status" value="1"/>
</dbReference>
<dbReference type="PANTHER" id="PTHR48081">
    <property type="entry name" value="AB HYDROLASE SUPERFAMILY PROTEIN C4A8.06C"/>
    <property type="match status" value="1"/>
</dbReference>
<dbReference type="Gene3D" id="3.40.50.1820">
    <property type="entry name" value="alpha/beta hydrolase"/>
    <property type="match status" value="1"/>
</dbReference>
<feature type="chain" id="PRO_5046059286" evidence="2">
    <location>
        <begin position="21"/>
        <end position="313"/>
    </location>
</feature>
<dbReference type="Proteomes" id="UP001059971">
    <property type="component" value="Chromosome 2"/>
</dbReference>
<dbReference type="RefSeq" id="WP_261936949.1">
    <property type="nucleotide sequence ID" value="NZ_AP018818.1"/>
</dbReference>
<accession>A0ABN5WLH0</accession>
<protein>
    <submittedName>
        <fullName evidence="4">Endo-1,4-beta-xylanase</fullName>
    </submittedName>
</protein>
<dbReference type="PANTHER" id="PTHR48081:SF6">
    <property type="entry name" value="PEPTIDASE S9 PROLYL OLIGOPEPTIDASE CATALYTIC DOMAIN-CONTAINING PROTEIN"/>
    <property type="match status" value="1"/>
</dbReference>
<keyword evidence="2" id="KW-0732">Signal</keyword>
<evidence type="ECO:0000256" key="2">
    <source>
        <dbReference type="SAM" id="SignalP"/>
    </source>
</evidence>